<proteinExistence type="predicted"/>
<dbReference type="CDD" id="cd02966">
    <property type="entry name" value="TlpA_like_family"/>
    <property type="match status" value="1"/>
</dbReference>
<dbReference type="InterPro" id="IPR000866">
    <property type="entry name" value="AhpC/TSA"/>
</dbReference>
<dbReference type="InterPro" id="IPR036249">
    <property type="entry name" value="Thioredoxin-like_sf"/>
</dbReference>
<dbReference type="InterPro" id="IPR013766">
    <property type="entry name" value="Thioredoxin_domain"/>
</dbReference>
<evidence type="ECO:0000259" key="3">
    <source>
        <dbReference type="PROSITE" id="PS51352"/>
    </source>
</evidence>
<dbReference type="AlphaFoldDB" id="A0A411PD95"/>
<dbReference type="EMBL" id="CP036200">
    <property type="protein sequence ID" value="QBF81350.1"/>
    <property type="molecule type" value="Genomic_DNA"/>
</dbReference>
<dbReference type="OrthoDB" id="9799347at2"/>
<accession>A0A411PD95</accession>
<dbReference type="GO" id="GO:0016209">
    <property type="term" value="F:antioxidant activity"/>
    <property type="evidence" value="ECO:0007669"/>
    <property type="project" value="InterPro"/>
</dbReference>
<keyword evidence="2" id="KW-0732">Signal</keyword>
<dbReference type="PANTHER" id="PTHR42852:SF17">
    <property type="entry name" value="THIOREDOXIN-LIKE PROTEIN HI_1115"/>
    <property type="match status" value="1"/>
</dbReference>
<dbReference type="PANTHER" id="PTHR42852">
    <property type="entry name" value="THIOL:DISULFIDE INTERCHANGE PROTEIN DSBE"/>
    <property type="match status" value="1"/>
</dbReference>
<evidence type="ECO:0000256" key="1">
    <source>
        <dbReference type="ARBA" id="ARBA00023284"/>
    </source>
</evidence>
<feature type="chain" id="PRO_5019179565" evidence="2">
    <location>
        <begin position="30"/>
        <end position="171"/>
    </location>
</feature>
<gene>
    <name evidence="4" type="ORF">EXU30_00540</name>
</gene>
<dbReference type="Gene3D" id="3.40.30.10">
    <property type="entry name" value="Glutaredoxin"/>
    <property type="match status" value="1"/>
</dbReference>
<dbReference type="PROSITE" id="PS00194">
    <property type="entry name" value="THIOREDOXIN_1"/>
    <property type="match status" value="1"/>
</dbReference>
<keyword evidence="5" id="KW-1185">Reference proteome</keyword>
<feature type="signal peptide" evidence="2">
    <location>
        <begin position="1"/>
        <end position="29"/>
    </location>
</feature>
<feature type="domain" description="Thioredoxin" evidence="3">
    <location>
        <begin position="30"/>
        <end position="170"/>
    </location>
</feature>
<dbReference type="GO" id="GO:0015036">
    <property type="term" value="F:disulfide oxidoreductase activity"/>
    <property type="evidence" value="ECO:0007669"/>
    <property type="project" value="UniProtKB-ARBA"/>
</dbReference>
<dbReference type="RefSeq" id="WP_130597327.1">
    <property type="nucleotide sequence ID" value="NZ_CP036200.1"/>
</dbReference>
<dbReference type="SUPFAM" id="SSF52833">
    <property type="entry name" value="Thioredoxin-like"/>
    <property type="match status" value="1"/>
</dbReference>
<keyword evidence="1" id="KW-0676">Redox-active center</keyword>
<dbReference type="InterPro" id="IPR017937">
    <property type="entry name" value="Thioredoxin_CS"/>
</dbReference>
<protein>
    <submittedName>
        <fullName evidence="4">TlpA family protein disulfide reductase</fullName>
    </submittedName>
</protein>
<sequence>MIRTIKNTLIKPLCFAAPLCLALSASVQAVEVGDSAPDFTLKSLTGDNLNLTEQRGEIIVLNFWASWCGPCRKEMPILQKLQDKYQDLGVQVWGVNVEQDNEAGRNFLKGLDLSFPILFDQTNTLSEDYDVKAMPTTVIIDRSGSVRNVYYGYQDGYEKKYAKAIKTLIRE</sequence>
<evidence type="ECO:0000313" key="5">
    <source>
        <dbReference type="Proteomes" id="UP000291106"/>
    </source>
</evidence>
<dbReference type="KEGG" id="smai:EXU30_00540"/>
<reference evidence="4 5" key="1">
    <citation type="submission" date="2019-02" db="EMBL/GenBank/DDBJ databases">
        <title>Shewanella sp. D4-2 isolated from Dokdo Island.</title>
        <authorList>
            <person name="Baek K."/>
        </authorList>
    </citation>
    <scope>NUCLEOTIDE SEQUENCE [LARGE SCALE GENOMIC DNA]</scope>
    <source>
        <strain evidence="4 5">D4-2</strain>
    </source>
</reference>
<organism evidence="4 5">
    <name type="scientific">Shewanella maritima</name>
    <dbReference type="NCBI Taxonomy" id="2520507"/>
    <lineage>
        <taxon>Bacteria</taxon>
        <taxon>Pseudomonadati</taxon>
        <taxon>Pseudomonadota</taxon>
        <taxon>Gammaproteobacteria</taxon>
        <taxon>Alteromonadales</taxon>
        <taxon>Shewanellaceae</taxon>
        <taxon>Shewanella</taxon>
    </lineage>
</organism>
<name>A0A411PD95_9GAMM</name>
<dbReference type="Proteomes" id="UP000291106">
    <property type="component" value="Chromosome"/>
</dbReference>
<evidence type="ECO:0000256" key="2">
    <source>
        <dbReference type="SAM" id="SignalP"/>
    </source>
</evidence>
<dbReference type="InterPro" id="IPR050553">
    <property type="entry name" value="Thioredoxin_ResA/DsbE_sf"/>
</dbReference>
<dbReference type="Pfam" id="PF00578">
    <property type="entry name" value="AhpC-TSA"/>
    <property type="match status" value="1"/>
</dbReference>
<evidence type="ECO:0000313" key="4">
    <source>
        <dbReference type="EMBL" id="QBF81350.1"/>
    </source>
</evidence>
<dbReference type="PROSITE" id="PS51352">
    <property type="entry name" value="THIOREDOXIN_2"/>
    <property type="match status" value="1"/>
</dbReference>